<protein>
    <submittedName>
        <fullName evidence="1">Uncharacterized protein</fullName>
    </submittedName>
</protein>
<name>A0A560GYW0_9PROT</name>
<organism evidence="1 2">
    <name type="scientific">Nitrospirillum amazonense</name>
    <dbReference type="NCBI Taxonomy" id="28077"/>
    <lineage>
        <taxon>Bacteria</taxon>
        <taxon>Pseudomonadati</taxon>
        <taxon>Pseudomonadota</taxon>
        <taxon>Alphaproteobacteria</taxon>
        <taxon>Rhodospirillales</taxon>
        <taxon>Azospirillaceae</taxon>
        <taxon>Nitrospirillum</taxon>
    </lineage>
</organism>
<dbReference type="Proteomes" id="UP000315751">
    <property type="component" value="Unassembled WGS sequence"/>
</dbReference>
<dbReference type="EMBL" id="VITR01000011">
    <property type="protein sequence ID" value="TWB39218.1"/>
    <property type="molecule type" value="Genomic_DNA"/>
</dbReference>
<accession>A0A560GYW0</accession>
<reference evidence="1 2" key="1">
    <citation type="submission" date="2019-06" db="EMBL/GenBank/DDBJ databases">
        <title>Genomic Encyclopedia of Type Strains, Phase IV (KMG-V): Genome sequencing to study the core and pangenomes of soil and plant-associated prokaryotes.</title>
        <authorList>
            <person name="Whitman W."/>
        </authorList>
    </citation>
    <scope>NUCLEOTIDE SEQUENCE [LARGE SCALE GENOMIC DNA]</scope>
    <source>
        <strain evidence="1 2">BR 11622</strain>
    </source>
</reference>
<evidence type="ECO:0000313" key="2">
    <source>
        <dbReference type="Proteomes" id="UP000315751"/>
    </source>
</evidence>
<dbReference type="AlphaFoldDB" id="A0A560GYW0"/>
<proteinExistence type="predicted"/>
<gene>
    <name evidence="1" type="ORF">FBZ90_111215</name>
</gene>
<sequence length="38" mass="4345">MTIPVFTLDNRSAKVRQQLDSSAGLKIHIAQRLCYLRT</sequence>
<comment type="caution">
    <text evidence="1">The sequence shown here is derived from an EMBL/GenBank/DDBJ whole genome shotgun (WGS) entry which is preliminary data.</text>
</comment>
<keyword evidence="2" id="KW-1185">Reference proteome</keyword>
<evidence type="ECO:0000313" key="1">
    <source>
        <dbReference type="EMBL" id="TWB39218.1"/>
    </source>
</evidence>